<dbReference type="Pfam" id="PF05157">
    <property type="entry name" value="MshEN"/>
    <property type="match status" value="1"/>
</dbReference>
<dbReference type="InterPro" id="IPR003593">
    <property type="entry name" value="AAA+_ATPase"/>
</dbReference>
<dbReference type="InterPro" id="IPR007831">
    <property type="entry name" value="T2SS_GspE_N"/>
</dbReference>
<evidence type="ECO:0000256" key="1">
    <source>
        <dbReference type="ARBA" id="ARBA00006611"/>
    </source>
</evidence>
<evidence type="ECO:0000256" key="7">
    <source>
        <dbReference type="ARBA" id="ARBA00034006"/>
    </source>
</evidence>
<evidence type="ECO:0000313" key="12">
    <source>
        <dbReference type="Proteomes" id="UP000020406"/>
    </source>
</evidence>
<dbReference type="PROSITE" id="PS00662">
    <property type="entry name" value="T2SP_E"/>
    <property type="match status" value="1"/>
</dbReference>
<evidence type="ECO:0000256" key="3">
    <source>
        <dbReference type="ARBA" id="ARBA00022741"/>
    </source>
</evidence>
<keyword evidence="3 8" id="KW-0547">Nucleotide-binding</keyword>
<comment type="similarity">
    <text evidence="1 8">Belongs to the GSP E family.</text>
</comment>
<dbReference type="NCBIfam" id="TIGR02533">
    <property type="entry name" value="type_II_gspE"/>
    <property type="match status" value="1"/>
</dbReference>
<dbReference type="FunFam" id="3.40.50.300:FF:000398">
    <property type="entry name" value="Type IV pilus assembly ATPase PilB"/>
    <property type="match status" value="1"/>
</dbReference>
<evidence type="ECO:0000256" key="5">
    <source>
        <dbReference type="ARBA" id="ARBA00022927"/>
    </source>
</evidence>
<gene>
    <name evidence="11" type="primary">gspE</name>
    <name evidence="10" type="ORF">AF72_12770</name>
    <name evidence="11" type="ORF">LPH55_01600</name>
</gene>
<dbReference type="InterPro" id="IPR027417">
    <property type="entry name" value="P-loop_NTPase"/>
</dbReference>
<dbReference type="GeneID" id="68901208"/>
<dbReference type="InterPro" id="IPR001482">
    <property type="entry name" value="T2SS/T4SS_dom"/>
</dbReference>
<dbReference type="GO" id="GO:0015627">
    <property type="term" value="C:type II protein secretion system complex"/>
    <property type="evidence" value="ECO:0007669"/>
    <property type="project" value="UniProtKB-UniRule"/>
</dbReference>
<dbReference type="PATRIC" id="fig|1444770.3.peg.3021"/>
<dbReference type="KEGG" id="xtw:AB672_07890"/>
<dbReference type="Proteomes" id="UP001430701">
    <property type="component" value="Unassembled WGS sequence"/>
</dbReference>
<dbReference type="GO" id="GO:0005524">
    <property type="term" value="F:ATP binding"/>
    <property type="evidence" value="ECO:0007669"/>
    <property type="project" value="UniProtKB-UniRule"/>
</dbReference>
<dbReference type="eggNOG" id="COG2804">
    <property type="taxonomic scope" value="Bacteria"/>
</dbReference>
<proteinExistence type="inferred from homology"/>
<dbReference type="AlphaFoldDB" id="Z9JH60"/>
<protein>
    <recommendedName>
        <fullName evidence="8">Type II secretion system protein E</fullName>
        <shortName evidence="8">T2SS protein E</shortName>
    </recommendedName>
    <alternativeName>
        <fullName evidence="8">Type II traffic warden ATPase</fullName>
    </alternativeName>
</protein>
<reference evidence="11" key="2">
    <citation type="submission" date="2021-11" db="EMBL/GenBank/DDBJ databases">
        <title>Genome sequence of Xylella taiwanensis PLS432.</title>
        <authorList>
            <person name="Weng L.-W."/>
            <person name="Su C.-C."/>
            <person name="Tsai C.-W."/>
            <person name="Kuo C.-H."/>
        </authorList>
    </citation>
    <scope>NUCLEOTIDE SEQUENCE</scope>
    <source>
        <strain evidence="11">PLS432</strain>
    </source>
</reference>
<dbReference type="GO" id="GO:0016887">
    <property type="term" value="F:ATP hydrolysis activity"/>
    <property type="evidence" value="ECO:0007669"/>
    <property type="project" value="TreeGrafter"/>
</dbReference>
<dbReference type="OrthoDB" id="9804785at2"/>
<evidence type="ECO:0000256" key="8">
    <source>
        <dbReference type="RuleBase" id="RU366070"/>
    </source>
</evidence>
<dbReference type="GO" id="GO:0005886">
    <property type="term" value="C:plasma membrane"/>
    <property type="evidence" value="ECO:0007669"/>
    <property type="project" value="UniProtKB-SubCell"/>
</dbReference>
<comment type="caution">
    <text evidence="10">The sequence shown here is derived from an EMBL/GenBank/DDBJ whole genome shotgun (WGS) entry which is preliminary data.</text>
</comment>
<dbReference type="STRING" id="1444770.AF72_12770"/>
<comment type="subcellular location">
    <subcellularLocation>
        <location evidence="8">Cell inner membrane</location>
    </subcellularLocation>
</comment>
<accession>Z9JH60</accession>
<comment type="catalytic activity">
    <reaction evidence="7">
        <text>ATP + H2O + cellular proteinSide 1 = ADP + phosphate + cellular proteinSide 2.</text>
        <dbReference type="EC" id="7.4.2.8"/>
    </reaction>
</comment>
<dbReference type="Gene3D" id="3.30.450.90">
    <property type="match status" value="1"/>
</dbReference>
<dbReference type="Gene3D" id="3.40.50.300">
    <property type="entry name" value="P-loop containing nucleotide triphosphate hydrolases"/>
    <property type="match status" value="1"/>
</dbReference>
<feature type="domain" description="Bacterial type II secretion system protein E" evidence="9">
    <location>
        <begin position="388"/>
        <end position="402"/>
    </location>
</feature>
<dbReference type="CDD" id="cd01129">
    <property type="entry name" value="PulE-GspE-like"/>
    <property type="match status" value="1"/>
</dbReference>
<dbReference type="InterPro" id="IPR037257">
    <property type="entry name" value="T2SS_E_N_sf"/>
</dbReference>
<evidence type="ECO:0000313" key="11">
    <source>
        <dbReference type="EMBL" id="MCD8472197.1"/>
    </source>
</evidence>
<dbReference type="SMART" id="SM00382">
    <property type="entry name" value="AAA"/>
    <property type="match status" value="1"/>
</dbReference>
<dbReference type="InterPro" id="IPR013369">
    <property type="entry name" value="T2SS_GspE"/>
</dbReference>
<dbReference type="EMBL" id="JDSQ01000035">
    <property type="protein sequence ID" value="EWS77057.1"/>
    <property type="molecule type" value="Genomic_DNA"/>
</dbReference>
<dbReference type="RefSeq" id="WP_038272901.1">
    <property type="nucleotide sequence ID" value="NZ_CP053627.1"/>
</dbReference>
<evidence type="ECO:0000256" key="6">
    <source>
        <dbReference type="ARBA" id="ARBA00022967"/>
    </source>
</evidence>
<evidence type="ECO:0000256" key="2">
    <source>
        <dbReference type="ARBA" id="ARBA00022448"/>
    </source>
</evidence>
<dbReference type="PANTHER" id="PTHR30258:SF2">
    <property type="entry name" value="COMG OPERON PROTEIN 1"/>
    <property type="match status" value="1"/>
</dbReference>
<dbReference type="SUPFAM" id="SSF160246">
    <property type="entry name" value="EspE N-terminal domain-like"/>
    <property type="match status" value="1"/>
</dbReference>
<dbReference type="GO" id="GO:0015628">
    <property type="term" value="P:protein secretion by the type II secretion system"/>
    <property type="evidence" value="ECO:0007669"/>
    <property type="project" value="UniProtKB-UniRule"/>
</dbReference>
<comment type="function">
    <text evidence="8">ATPase component of the type II secretion system required for the energy-dependent secretion of extracellular factors such as proteases and toxins from the periplasm. Acts as a molecular motor to provide the energy that is required for assembly of the pseudopilus and the extrusion of substrates generated in the cytoplasm.</text>
</comment>
<dbReference type="FunFam" id="3.30.450.90:FF:000001">
    <property type="entry name" value="Type II secretion system ATPase GspE"/>
    <property type="match status" value="1"/>
</dbReference>
<keyword evidence="13" id="KW-1185">Reference proteome</keyword>
<dbReference type="Gene3D" id="1.10.40.70">
    <property type="match status" value="1"/>
</dbReference>
<keyword evidence="5 8" id="KW-0653">Protein transport</keyword>
<dbReference type="Proteomes" id="UP000020406">
    <property type="component" value="Unassembled WGS sequence"/>
</dbReference>
<keyword evidence="2 8" id="KW-0813">Transport</keyword>
<dbReference type="GO" id="GO:0008564">
    <property type="term" value="F:protein-exporting ATPase activity"/>
    <property type="evidence" value="ECO:0007669"/>
    <property type="project" value="UniProtKB-EC"/>
</dbReference>
<name>Z9JH60_9GAMM</name>
<keyword evidence="4 8" id="KW-0067">ATP-binding</keyword>
<dbReference type="Pfam" id="PF00437">
    <property type="entry name" value="T2SSE"/>
    <property type="match status" value="1"/>
</dbReference>
<organism evidence="10 12">
    <name type="scientific">Xylella taiwanensis</name>
    <dbReference type="NCBI Taxonomy" id="1444770"/>
    <lineage>
        <taxon>Bacteria</taxon>
        <taxon>Pseudomonadati</taxon>
        <taxon>Pseudomonadota</taxon>
        <taxon>Gammaproteobacteria</taxon>
        <taxon>Lysobacterales</taxon>
        <taxon>Lysobacteraceae</taxon>
        <taxon>Xylella</taxon>
    </lineage>
</organism>
<evidence type="ECO:0000313" key="13">
    <source>
        <dbReference type="Proteomes" id="UP001430701"/>
    </source>
</evidence>
<reference evidence="10 12" key="1">
    <citation type="journal article" date="2014" name="Genome Announc.">
        <title>Draft Genome Sequence of Xylella fastidiosa Pear Leaf Scorch Strain in Taiwan.</title>
        <authorList>
            <person name="Su C.C."/>
            <person name="Deng W.L."/>
            <person name="Jan F.J."/>
            <person name="Chang C.J."/>
            <person name="Huang H."/>
            <person name="Chen J."/>
        </authorList>
    </citation>
    <scope>NUCLEOTIDE SEQUENCE [LARGE SCALE GENOMIC DNA]</scope>
    <source>
        <strain evidence="10 12">PLS229</strain>
    </source>
</reference>
<dbReference type="Gene3D" id="3.30.300.160">
    <property type="entry name" value="Type II secretion system, protein E, N-terminal domain"/>
    <property type="match status" value="1"/>
</dbReference>
<sequence length="571" mass="63212">MQVAVENVSVEASIIDALLQRRCLKDSDLYRARQLQAESGVGLLPLLGRLGLVSERDHAEVCAAVMGLLLIEVRQLPDTPPDLSTEVQALSIRFLKQFHLCPLAEHGGVLELCVADPFNTYAIEALRLATGASLQLCIGLRSEIDDLVERWYGQGRSVMGMIVEATDGDAAPADDIETLRDLASEAPVIRLVNLVIQRAVELRASDIHIEPFENRLKVRYRVDGVLIDAESPPSKLAAAVISRVKIMAKLNIAERRLPQDGRIMLRVQGKELDLRVSVVPTAHGESVVMRLLDRETVVFDFQKLGFADELFTKFRRVLEMPHGILLVTGPTGSGKTTTLYTVLNRLNTTGVKIITVEDPVEYQIEGINQIQAKPQIGLDFAGALRSIVRQDPDIIMIGEMRDLETARIAIQSALTGHLVLSTLHTNNAAGGLTRLLDMGVEDYLLTSTINGVLAQRLVRRLEPTHAERYLASPEQIARFDLRRLQPEGDIYLYRPRTSTLAPTGYLGRTAIVEFLIMDDTLRRAVIRRAGIGELEEIARQAGMRTMYEDGLIKALCGETTIEEVLRVTEEG</sequence>
<evidence type="ECO:0000256" key="4">
    <source>
        <dbReference type="ARBA" id="ARBA00022840"/>
    </source>
</evidence>
<dbReference type="EMBL" id="JAJPPU010000001">
    <property type="protein sequence ID" value="MCD8472197.1"/>
    <property type="molecule type" value="Genomic_DNA"/>
</dbReference>
<keyword evidence="6" id="KW-1278">Translocase</keyword>
<dbReference type="PANTHER" id="PTHR30258">
    <property type="entry name" value="TYPE II SECRETION SYSTEM PROTEIN GSPE-RELATED"/>
    <property type="match status" value="1"/>
</dbReference>
<dbReference type="SUPFAM" id="SSF52540">
    <property type="entry name" value="P-loop containing nucleoside triphosphate hydrolases"/>
    <property type="match status" value="1"/>
</dbReference>
<evidence type="ECO:0000259" key="9">
    <source>
        <dbReference type="PROSITE" id="PS00662"/>
    </source>
</evidence>
<evidence type="ECO:0000313" key="10">
    <source>
        <dbReference type="EMBL" id="EWS77057.1"/>
    </source>
</evidence>